<name>A0A5B7DU18_PORTR</name>
<organism evidence="1 2">
    <name type="scientific">Portunus trituberculatus</name>
    <name type="common">Swimming crab</name>
    <name type="synonym">Neptunus trituberculatus</name>
    <dbReference type="NCBI Taxonomy" id="210409"/>
    <lineage>
        <taxon>Eukaryota</taxon>
        <taxon>Metazoa</taxon>
        <taxon>Ecdysozoa</taxon>
        <taxon>Arthropoda</taxon>
        <taxon>Crustacea</taxon>
        <taxon>Multicrustacea</taxon>
        <taxon>Malacostraca</taxon>
        <taxon>Eumalacostraca</taxon>
        <taxon>Eucarida</taxon>
        <taxon>Decapoda</taxon>
        <taxon>Pleocyemata</taxon>
        <taxon>Brachyura</taxon>
        <taxon>Eubrachyura</taxon>
        <taxon>Portunoidea</taxon>
        <taxon>Portunidae</taxon>
        <taxon>Portuninae</taxon>
        <taxon>Portunus</taxon>
    </lineage>
</organism>
<dbReference type="Proteomes" id="UP000324222">
    <property type="component" value="Unassembled WGS sequence"/>
</dbReference>
<evidence type="ECO:0000313" key="2">
    <source>
        <dbReference type="Proteomes" id="UP000324222"/>
    </source>
</evidence>
<proteinExistence type="predicted"/>
<evidence type="ECO:0000313" key="1">
    <source>
        <dbReference type="EMBL" id="MPC24463.1"/>
    </source>
</evidence>
<gene>
    <name evidence="1" type="ORF">E2C01_017545</name>
</gene>
<dbReference type="EMBL" id="VSRR010001333">
    <property type="protein sequence ID" value="MPC24463.1"/>
    <property type="molecule type" value="Genomic_DNA"/>
</dbReference>
<comment type="caution">
    <text evidence="1">The sequence shown here is derived from an EMBL/GenBank/DDBJ whole genome shotgun (WGS) entry which is preliminary data.</text>
</comment>
<accession>A0A5B7DU18</accession>
<keyword evidence="2" id="KW-1185">Reference proteome</keyword>
<sequence length="106" mass="11774">MRLKAKQANSVKYGWGCKQLHAEVTFPSRPHASILLQVDTGVGQVQPTQARITRRRGNRVRLGGNSPVPRQSISPWKMERVRHLVPCVTSTLRTQSRQAVAPGASH</sequence>
<reference evidence="1 2" key="1">
    <citation type="submission" date="2019-05" db="EMBL/GenBank/DDBJ databases">
        <title>Another draft genome of Portunus trituberculatus and its Hox gene families provides insights of decapod evolution.</title>
        <authorList>
            <person name="Jeong J.-H."/>
            <person name="Song I."/>
            <person name="Kim S."/>
            <person name="Choi T."/>
            <person name="Kim D."/>
            <person name="Ryu S."/>
            <person name="Kim W."/>
        </authorList>
    </citation>
    <scope>NUCLEOTIDE SEQUENCE [LARGE SCALE GENOMIC DNA]</scope>
    <source>
        <tissue evidence="1">Muscle</tissue>
    </source>
</reference>
<dbReference type="AlphaFoldDB" id="A0A5B7DU18"/>
<protein>
    <submittedName>
        <fullName evidence="1">Uncharacterized protein</fullName>
    </submittedName>
</protein>